<keyword evidence="5" id="KW-1185">Reference proteome</keyword>
<evidence type="ECO:0000313" key="3">
    <source>
        <dbReference type="EMBL" id="CAF1250001.1"/>
    </source>
</evidence>
<sequence length="588" mass="67375">MRHSSTANHDSDHNHASTTTTIINGMNVHNNNNHHPPKRSLEDYGFQSNFKRRRHLSPQNANIDINNANDSTSLTPIKKKTRTKSKNQSVLNSSLEANYERNSINDIQTPRKTSSRHAISSQQMTEISLPNWQNICPNIDQILSNKHTQSGVFAHEVQLVQQELEALLSMSIVRENILRDICNPPANNSDTIRSKIRKHQEAERVYSSKKLVKKPLPSLTNSHHHHHHHQRQNATHVLLDRQVAMQPILGARIDQIWSDINTYYRKISSNDISTIENLVEYHQHLEKKFEEIKSNYDEQSKLIEKLTEENYQQLIEFSQVNPLVTHYVDRTTLGSFQSKIYEHMGRTSPVYRTPISSPMHGKAISNHFDVKDINAALRISSRLHSNEISNARTGLFSLPNIKVEDDPEASALPLKSKKKSKLISHPSSAMKFQQQLQLVQDYLTDQHPNPTENAKRQLFHEMKSTKKRKTSLSISTPMIINNVEPCTDIFQSKISMSIDLLHECSTISSCALKRARLLSDNEQTWQKLTAIERDLEALITKLNVTGGYANSSSTEKAFQNLAQLLSDWQKYEEEFDQQLEELVCIDQS</sequence>
<dbReference type="EMBL" id="CAJNOR010008554">
    <property type="protein sequence ID" value="CAF1634600.1"/>
    <property type="molecule type" value="Genomic_DNA"/>
</dbReference>
<feature type="coiled-coil region" evidence="1">
    <location>
        <begin position="275"/>
        <end position="309"/>
    </location>
</feature>
<dbReference type="EMBL" id="CAJNOJ010000179">
    <property type="protein sequence ID" value="CAF1250001.1"/>
    <property type="molecule type" value="Genomic_DNA"/>
</dbReference>
<keyword evidence="1" id="KW-0175">Coiled coil</keyword>
<name>A0A814ZY18_ADIRI</name>
<dbReference type="OrthoDB" id="10022634at2759"/>
<gene>
    <name evidence="3" type="ORF">EDS130_LOCUS27922</name>
    <name evidence="4" type="ORF">XAT740_LOCUS52237</name>
</gene>
<evidence type="ECO:0000256" key="2">
    <source>
        <dbReference type="SAM" id="MobiDB-lite"/>
    </source>
</evidence>
<evidence type="ECO:0000313" key="5">
    <source>
        <dbReference type="Proteomes" id="UP000663828"/>
    </source>
</evidence>
<feature type="region of interest" description="Disordered" evidence="2">
    <location>
        <begin position="57"/>
        <end position="88"/>
    </location>
</feature>
<accession>A0A814ZY18</accession>
<evidence type="ECO:0000313" key="4">
    <source>
        <dbReference type="EMBL" id="CAF1634600.1"/>
    </source>
</evidence>
<dbReference type="AlphaFoldDB" id="A0A814ZY18"/>
<dbReference type="Proteomes" id="UP000663852">
    <property type="component" value="Unassembled WGS sequence"/>
</dbReference>
<evidence type="ECO:0000256" key="1">
    <source>
        <dbReference type="SAM" id="Coils"/>
    </source>
</evidence>
<comment type="caution">
    <text evidence="3">The sequence shown here is derived from an EMBL/GenBank/DDBJ whole genome shotgun (WGS) entry which is preliminary data.</text>
</comment>
<organism evidence="3 6">
    <name type="scientific">Adineta ricciae</name>
    <name type="common">Rotifer</name>
    <dbReference type="NCBI Taxonomy" id="249248"/>
    <lineage>
        <taxon>Eukaryota</taxon>
        <taxon>Metazoa</taxon>
        <taxon>Spiralia</taxon>
        <taxon>Gnathifera</taxon>
        <taxon>Rotifera</taxon>
        <taxon>Eurotatoria</taxon>
        <taxon>Bdelloidea</taxon>
        <taxon>Adinetida</taxon>
        <taxon>Adinetidae</taxon>
        <taxon>Adineta</taxon>
    </lineage>
</organism>
<feature type="compositionally biased region" description="Low complexity" evidence="2">
    <location>
        <begin position="60"/>
        <end position="70"/>
    </location>
</feature>
<protein>
    <submittedName>
        <fullName evidence="3">Uncharacterized protein</fullName>
    </submittedName>
</protein>
<evidence type="ECO:0000313" key="6">
    <source>
        <dbReference type="Proteomes" id="UP000663852"/>
    </source>
</evidence>
<feature type="region of interest" description="Disordered" evidence="2">
    <location>
        <begin position="24"/>
        <end position="43"/>
    </location>
</feature>
<reference evidence="3" key="1">
    <citation type="submission" date="2021-02" db="EMBL/GenBank/DDBJ databases">
        <authorList>
            <person name="Nowell W R."/>
        </authorList>
    </citation>
    <scope>NUCLEOTIDE SEQUENCE</scope>
</reference>
<proteinExistence type="predicted"/>
<dbReference type="Proteomes" id="UP000663828">
    <property type="component" value="Unassembled WGS sequence"/>
</dbReference>